<evidence type="ECO:0000256" key="3">
    <source>
        <dbReference type="ARBA" id="ARBA00023015"/>
    </source>
</evidence>
<evidence type="ECO:0000259" key="7">
    <source>
        <dbReference type="PROSITE" id="PS50949"/>
    </source>
</evidence>
<keyword evidence="3" id="KW-0805">Transcription regulation</keyword>
<evidence type="ECO:0000256" key="2">
    <source>
        <dbReference type="ARBA" id="ARBA00022898"/>
    </source>
</evidence>
<evidence type="ECO:0000313" key="9">
    <source>
        <dbReference type="Proteomes" id="UP000000450"/>
    </source>
</evidence>
<dbReference type="EMBL" id="CP001392">
    <property type="protein sequence ID" value="ACM31507.1"/>
    <property type="molecule type" value="Genomic_DNA"/>
</dbReference>
<comment type="similarity">
    <text evidence="1">In the C-terminal section; belongs to the class-I pyridoxal-phosphate-dependent aminotransferase family.</text>
</comment>
<dbReference type="InterPro" id="IPR004839">
    <property type="entry name" value="Aminotransferase_I/II_large"/>
</dbReference>
<dbReference type="PANTHER" id="PTHR46577:SF1">
    <property type="entry name" value="HTH-TYPE TRANSCRIPTIONAL REGULATORY PROTEIN GABR"/>
    <property type="match status" value="1"/>
</dbReference>
<dbReference type="InterPro" id="IPR036390">
    <property type="entry name" value="WH_DNA-bd_sf"/>
</dbReference>
<evidence type="ECO:0000256" key="4">
    <source>
        <dbReference type="ARBA" id="ARBA00023125"/>
    </source>
</evidence>
<evidence type="ECO:0000313" key="8">
    <source>
        <dbReference type="EMBL" id="ACM31507.1"/>
    </source>
</evidence>
<dbReference type="InterPro" id="IPR051446">
    <property type="entry name" value="HTH_trans_reg/aminotransferase"/>
</dbReference>
<dbReference type="AlphaFoldDB" id="A0A9J9Q9G4"/>
<dbReference type="Pfam" id="PF00155">
    <property type="entry name" value="Aminotran_1_2"/>
    <property type="match status" value="1"/>
</dbReference>
<dbReference type="Gene3D" id="3.40.640.10">
    <property type="entry name" value="Type I PLP-dependent aspartate aminotransferase-like (Major domain)"/>
    <property type="match status" value="1"/>
</dbReference>
<name>A0A9J9Q9G4_ACIET</name>
<proteinExistence type="inferred from homology"/>
<dbReference type="GO" id="GO:0008483">
    <property type="term" value="F:transaminase activity"/>
    <property type="evidence" value="ECO:0007669"/>
    <property type="project" value="UniProtKB-KW"/>
</dbReference>
<dbReference type="SUPFAM" id="SSF46785">
    <property type="entry name" value="Winged helix' DNA-binding domain"/>
    <property type="match status" value="1"/>
</dbReference>
<dbReference type="CDD" id="cd07377">
    <property type="entry name" value="WHTH_GntR"/>
    <property type="match status" value="1"/>
</dbReference>
<dbReference type="KEGG" id="dia:Dtpsy_0018"/>
<keyword evidence="8" id="KW-0032">Aminotransferase</keyword>
<accession>A0A9J9Q9G4</accession>
<dbReference type="PROSITE" id="PS50949">
    <property type="entry name" value="HTH_GNTR"/>
    <property type="match status" value="1"/>
</dbReference>
<dbReference type="InterPro" id="IPR000524">
    <property type="entry name" value="Tscrpt_reg_HTH_GntR"/>
</dbReference>
<keyword evidence="2" id="KW-0663">Pyridoxal phosphate</keyword>
<dbReference type="Proteomes" id="UP000000450">
    <property type="component" value="Chromosome"/>
</dbReference>
<keyword evidence="8" id="KW-0808">Transferase</keyword>
<dbReference type="GO" id="GO:0003700">
    <property type="term" value="F:DNA-binding transcription factor activity"/>
    <property type="evidence" value="ECO:0007669"/>
    <property type="project" value="InterPro"/>
</dbReference>
<dbReference type="PANTHER" id="PTHR46577">
    <property type="entry name" value="HTH-TYPE TRANSCRIPTIONAL REGULATORY PROTEIN GABR"/>
    <property type="match status" value="1"/>
</dbReference>
<reference evidence="8 9" key="1">
    <citation type="journal article" date="2010" name="J. Bacteriol.">
        <title>Completed genome sequence of the anaerobic iron-oxidizing bacterium Acidovorax ebreus strain TPSY.</title>
        <authorList>
            <person name="Byrne-Bailey K.G."/>
            <person name="Weber K.A."/>
            <person name="Chair A.H."/>
            <person name="Bose S."/>
            <person name="Knox T."/>
            <person name="Spanbauer T.L."/>
            <person name="Chertkov O."/>
            <person name="Coates J.D."/>
        </authorList>
    </citation>
    <scope>NUCLEOTIDE SEQUENCE [LARGE SCALE GENOMIC DNA]</scope>
    <source>
        <strain evidence="8 9">TPSY</strain>
    </source>
</reference>
<dbReference type="GO" id="GO:0030170">
    <property type="term" value="F:pyridoxal phosphate binding"/>
    <property type="evidence" value="ECO:0007669"/>
    <property type="project" value="InterPro"/>
</dbReference>
<keyword evidence="5" id="KW-0804">Transcription</keyword>
<organism evidence="8 9">
    <name type="scientific">Acidovorax ebreus (strain TPSY)</name>
    <name type="common">Diaphorobacter sp. (strain TPSY)</name>
    <dbReference type="NCBI Taxonomy" id="535289"/>
    <lineage>
        <taxon>Bacteria</taxon>
        <taxon>Pseudomonadati</taxon>
        <taxon>Pseudomonadota</taxon>
        <taxon>Betaproteobacteria</taxon>
        <taxon>Burkholderiales</taxon>
        <taxon>Comamonadaceae</taxon>
        <taxon>Diaphorobacter</taxon>
    </lineage>
</organism>
<dbReference type="RefSeq" id="WP_012655136.1">
    <property type="nucleotide sequence ID" value="NC_011992.1"/>
</dbReference>
<dbReference type="SMART" id="SM00345">
    <property type="entry name" value="HTH_GNTR"/>
    <property type="match status" value="1"/>
</dbReference>
<dbReference type="InterPro" id="IPR015424">
    <property type="entry name" value="PyrdxlP-dep_Trfase"/>
</dbReference>
<evidence type="ECO:0000256" key="6">
    <source>
        <dbReference type="SAM" id="MobiDB-lite"/>
    </source>
</evidence>
<feature type="domain" description="HTH gntR-type" evidence="7">
    <location>
        <begin position="8"/>
        <end position="76"/>
    </location>
</feature>
<dbReference type="Gene3D" id="1.10.10.10">
    <property type="entry name" value="Winged helix-like DNA-binding domain superfamily/Winged helix DNA-binding domain"/>
    <property type="match status" value="1"/>
</dbReference>
<dbReference type="Pfam" id="PF00392">
    <property type="entry name" value="GntR"/>
    <property type="match status" value="1"/>
</dbReference>
<dbReference type="SUPFAM" id="SSF53383">
    <property type="entry name" value="PLP-dependent transferases"/>
    <property type="match status" value="1"/>
</dbReference>
<keyword evidence="9" id="KW-1185">Reference proteome</keyword>
<protein>
    <submittedName>
        <fullName evidence="8">Transcriptional regulator, GntR family with aminotransferase domain</fullName>
    </submittedName>
</protein>
<keyword evidence="4" id="KW-0238">DNA-binding</keyword>
<dbReference type="GO" id="GO:0003677">
    <property type="term" value="F:DNA binding"/>
    <property type="evidence" value="ECO:0007669"/>
    <property type="project" value="UniProtKB-KW"/>
</dbReference>
<evidence type="ECO:0000256" key="5">
    <source>
        <dbReference type="ARBA" id="ARBA00023163"/>
    </source>
</evidence>
<gene>
    <name evidence="8" type="ordered locus">Dtpsy_0018</name>
</gene>
<evidence type="ECO:0000256" key="1">
    <source>
        <dbReference type="ARBA" id="ARBA00005384"/>
    </source>
</evidence>
<feature type="region of interest" description="Disordered" evidence="6">
    <location>
        <begin position="67"/>
        <end position="88"/>
    </location>
</feature>
<sequence>MPSLSVEGSNAKDIAASLEYAMRRGALPSGAALPSVRHLAAELGVNPNTVAAAYARLRSAGRVVTAGRRGTRVEGEPPRPAPSFAPPEGLRDLACGQPDPALLPRPRGAAWAAALGQPAAVPHAPQAVAEALLSQARPWLESQGLPGDAVGVFSGALDAIERALRQHARPGDRVAVEDPGWPPLLALLHSLRLQPVPLAVDAQGLCVPAAGVLAQCCAVVVTPRAHNPTGVALGAARWKALRRRLRAHPHTLLILDDHWGLLSHAPLAMAGALPPLWLHVLSVSKALGADCRVALAAGTPALVQGMCAHQALGPRWVSHWLQGLVAQLWRQAAQGRARGSWRHAAAQYAARRAALADALRGHGVAAPWLEGEGLHAWVPVPDEAAAVQALAAAGWAVQAGAPLRLHSGPGVRISLGAVGVRDMGRLARDLAGALRPAVRAVF</sequence>
<dbReference type="InterPro" id="IPR036388">
    <property type="entry name" value="WH-like_DNA-bd_sf"/>
</dbReference>
<dbReference type="InterPro" id="IPR015421">
    <property type="entry name" value="PyrdxlP-dep_Trfase_major"/>
</dbReference>